<protein>
    <submittedName>
        <fullName evidence="2 4">Uncharacterized protein</fullName>
    </submittedName>
</protein>
<keyword evidence="3" id="KW-1185">Reference proteome</keyword>
<feature type="compositionally biased region" description="Polar residues" evidence="1">
    <location>
        <begin position="1"/>
        <end position="14"/>
    </location>
</feature>
<proteinExistence type="predicted"/>
<dbReference type="EMBL" id="MU003726">
    <property type="protein sequence ID" value="KAF2801940.1"/>
    <property type="molecule type" value="Genomic_DNA"/>
</dbReference>
<evidence type="ECO:0000313" key="2">
    <source>
        <dbReference type="EMBL" id="KAF2801940.1"/>
    </source>
</evidence>
<accession>A0A6A6XZV8</accession>
<dbReference type="GeneID" id="54467205"/>
<evidence type="ECO:0000313" key="3">
    <source>
        <dbReference type="Proteomes" id="UP000504636"/>
    </source>
</evidence>
<reference evidence="4" key="2">
    <citation type="submission" date="2020-04" db="EMBL/GenBank/DDBJ databases">
        <authorList>
            <consortium name="NCBI Genome Project"/>
        </authorList>
    </citation>
    <scope>NUCLEOTIDE SEQUENCE</scope>
    <source>
        <strain evidence="4">CBS 304.34</strain>
    </source>
</reference>
<reference evidence="2 4" key="1">
    <citation type="journal article" date="2020" name="Stud. Mycol.">
        <title>101 Dothideomycetes genomes: a test case for predicting lifestyles and emergence of pathogens.</title>
        <authorList>
            <person name="Haridas S."/>
            <person name="Albert R."/>
            <person name="Binder M."/>
            <person name="Bloem J."/>
            <person name="Labutti K."/>
            <person name="Salamov A."/>
            <person name="Andreopoulos B."/>
            <person name="Baker S."/>
            <person name="Barry K."/>
            <person name="Bills G."/>
            <person name="Bluhm B."/>
            <person name="Cannon C."/>
            <person name="Castanera R."/>
            <person name="Culley D."/>
            <person name="Daum C."/>
            <person name="Ezra D."/>
            <person name="Gonzalez J."/>
            <person name="Henrissat B."/>
            <person name="Kuo A."/>
            <person name="Liang C."/>
            <person name="Lipzen A."/>
            <person name="Lutzoni F."/>
            <person name="Magnuson J."/>
            <person name="Mondo S."/>
            <person name="Nolan M."/>
            <person name="Ohm R."/>
            <person name="Pangilinan J."/>
            <person name="Park H.-J."/>
            <person name="Ramirez L."/>
            <person name="Alfaro M."/>
            <person name="Sun H."/>
            <person name="Tritt A."/>
            <person name="Yoshinaga Y."/>
            <person name="Zwiers L.-H."/>
            <person name="Turgeon B."/>
            <person name="Goodwin S."/>
            <person name="Spatafora J."/>
            <person name="Crous P."/>
            <person name="Grigoriev I."/>
        </authorList>
    </citation>
    <scope>NUCLEOTIDE SEQUENCE</scope>
    <source>
        <strain evidence="2 4">CBS 304.34</strain>
    </source>
</reference>
<evidence type="ECO:0000256" key="1">
    <source>
        <dbReference type="SAM" id="MobiDB-lite"/>
    </source>
</evidence>
<feature type="compositionally biased region" description="Low complexity" evidence="1">
    <location>
        <begin position="37"/>
        <end position="52"/>
    </location>
</feature>
<evidence type="ECO:0000313" key="4">
    <source>
        <dbReference type="RefSeq" id="XP_033568904.1"/>
    </source>
</evidence>
<dbReference type="Proteomes" id="UP000504636">
    <property type="component" value="Unplaced"/>
</dbReference>
<feature type="region of interest" description="Disordered" evidence="1">
    <location>
        <begin position="96"/>
        <end position="152"/>
    </location>
</feature>
<dbReference type="RefSeq" id="XP_033568904.1">
    <property type="nucleotide sequence ID" value="XM_033726312.1"/>
</dbReference>
<gene>
    <name evidence="2 4" type="ORF">BDZ99DRAFT_527899</name>
</gene>
<feature type="region of interest" description="Disordered" evidence="1">
    <location>
        <begin position="1"/>
        <end position="58"/>
    </location>
</feature>
<organism evidence="2">
    <name type="scientific">Mytilinidion resinicola</name>
    <dbReference type="NCBI Taxonomy" id="574789"/>
    <lineage>
        <taxon>Eukaryota</taxon>
        <taxon>Fungi</taxon>
        <taxon>Dikarya</taxon>
        <taxon>Ascomycota</taxon>
        <taxon>Pezizomycotina</taxon>
        <taxon>Dothideomycetes</taxon>
        <taxon>Pleosporomycetidae</taxon>
        <taxon>Mytilinidiales</taxon>
        <taxon>Mytilinidiaceae</taxon>
        <taxon>Mytilinidion</taxon>
    </lineage>
</organism>
<feature type="compositionally biased region" description="Polar residues" evidence="1">
    <location>
        <begin position="102"/>
        <end position="127"/>
    </location>
</feature>
<name>A0A6A6XZV8_9PEZI</name>
<sequence>MPPTTRSGAHTKATSPKKPVVTVETLPVEYDNETYYSSSSTSSRSPSVSAESTVKETQDVVYPPFNLNPIYANNLRKPVKFGGLNTPLDPRHAVASERELAGSQTWQSTLEASFPQPKSQTPSQSVSHPAESPNAAPHAPTKLAQGTAHGSC</sequence>
<dbReference type="AlphaFoldDB" id="A0A6A6XZV8"/>
<reference evidence="4" key="3">
    <citation type="submission" date="2025-04" db="UniProtKB">
        <authorList>
            <consortium name="RefSeq"/>
        </authorList>
    </citation>
    <scope>IDENTIFICATION</scope>
    <source>
        <strain evidence="4">CBS 304.34</strain>
    </source>
</reference>